<dbReference type="Pfam" id="PF00496">
    <property type="entry name" value="SBP_bac_5"/>
    <property type="match status" value="1"/>
</dbReference>
<reference evidence="5" key="1">
    <citation type="journal article" date="2014" name="Front. Microbiol.">
        <title>High frequency of phylogenetically diverse reductive dehalogenase-homologous genes in deep subseafloor sedimentary metagenomes.</title>
        <authorList>
            <person name="Kawai M."/>
            <person name="Futagami T."/>
            <person name="Toyoda A."/>
            <person name="Takaki Y."/>
            <person name="Nishi S."/>
            <person name="Hori S."/>
            <person name="Arai W."/>
            <person name="Tsubouchi T."/>
            <person name="Morono Y."/>
            <person name="Uchiyama I."/>
            <person name="Ito T."/>
            <person name="Fujiyama A."/>
            <person name="Inagaki F."/>
            <person name="Takami H."/>
        </authorList>
    </citation>
    <scope>NUCLEOTIDE SEQUENCE</scope>
    <source>
        <strain evidence="5">Expedition CK06-06</strain>
    </source>
</reference>
<accession>X1CHA5</accession>
<dbReference type="EMBL" id="BART01011326">
    <property type="protein sequence ID" value="GAG83621.1"/>
    <property type="molecule type" value="Genomic_DNA"/>
</dbReference>
<keyword evidence="2" id="KW-0813">Transport</keyword>
<dbReference type="InterPro" id="IPR039424">
    <property type="entry name" value="SBP_5"/>
</dbReference>
<dbReference type="SUPFAM" id="SSF53850">
    <property type="entry name" value="Periplasmic binding protein-like II"/>
    <property type="match status" value="1"/>
</dbReference>
<name>X1CHA5_9ZZZZ</name>
<protein>
    <recommendedName>
        <fullName evidence="4">Solute-binding protein family 5 domain-containing protein</fullName>
    </recommendedName>
</protein>
<dbReference type="Gene3D" id="3.40.190.10">
    <property type="entry name" value="Periplasmic binding protein-like II"/>
    <property type="match status" value="1"/>
</dbReference>
<feature type="domain" description="Solute-binding protein family 5" evidence="4">
    <location>
        <begin position="86"/>
        <end position="233"/>
    </location>
</feature>
<comment type="similarity">
    <text evidence="1">Belongs to the bacterial solute-binding protein 5 family.</text>
</comment>
<proteinExistence type="inferred from homology"/>
<dbReference type="GO" id="GO:0015833">
    <property type="term" value="P:peptide transport"/>
    <property type="evidence" value="ECO:0007669"/>
    <property type="project" value="TreeGrafter"/>
</dbReference>
<sequence>TQRRHSQMEELRRMKRLIQTLVQGIAAAALLAAPTAEAGKSDDTLNWSTTREIAVIDPYYNNTRELVIVGQMGWDGLVFRDIETGEFKPLLAKTWKWDGDKAIEFELRDDVKFQDGSAFDADDVVYTLNHVSNKDNGVLTFRNVSWIANAEKLGTHKVRINLKKPFPPAFAYLANAVFIMPSAHYDNVPNKPDGKKDYAAAKPIGTGPYQVTDVKAGEYVLMEKNPNYFSNSPNSPLTKSGCSDSMMAQ</sequence>
<evidence type="ECO:0000256" key="1">
    <source>
        <dbReference type="ARBA" id="ARBA00005695"/>
    </source>
</evidence>
<evidence type="ECO:0000313" key="5">
    <source>
        <dbReference type="EMBL" id="GAG83621.1"/>
    </source>
</evidence>
<keyword evidence="3" id="KW-0732">Signal</keyword>
<evidence type="ECO:0000256" key="2">
    <source>
        <dbReference type="ARBA" id="ARBA00022448"/>
    </source>
</evidence>
<comment type="caution">
    <text evidence="5">The sequence shown here is derived from an EMBL/GenBank/DDBJ whole genome shotgun (WGS) entry which is preliminary data.</text>
</comment>
<evidence type="ECO:0000259" key="4">
    <source>
        <dbReference type="Pfam" id="PF00496"/>
    </source>
</evidence>
<dbReference type="PANTHER" id="PTHR30290">
    <property type="entry name" value="PERIPLASMIC BINDING COMPONENT OF ABC TRANSPORTER"/>
    <property type="match status" value="1"/>
</dbReference>
<gene>
    <name evidence="5" type="ORF">S01H4_24178</name>
</gene>
<dbReference type="PANTHER" id="PTHR30290:SF9">
    <property type="entry name" value="OLIGOPEPTIDE-BINDING PROTEIN APPA"/>
    <property type="match status" value="1"/>
</dbReference>
<dbReference type="GO" id="GO:1904680">
    <property type="term" value="F:peptide transmembrane transporter activity"/>
    <property type="evidence" value="ECO:0007669"/>
    <property type="project" value="TreeGrafter"/>
</dbReference>
<dbReference type="PROSITE" id="PS01040">
    <property type="entry name" value="SBP_BACTERIAL_5"/>
    <property type="match status" value="1"/>
</dbReference>
<dbReference type="AlphaFoldDB" id="X1CHA5"/>
<organism evidence="5">
    <name type="scientific">marine sediment metagenome</name>
    <dbReference type="NCBI Taxonomy" id="412755"/>
    <lineage>
        <taxon>unclassified sequences</taxon>
        <taxon>metagenomes</taxon>
        <taxon>ecological metagenomes</taxon>
    </lineage>
</organism>
<dbReference type="InterPro" id="IPR000914">
    <property type="entry name" value="SBP_5_dom"/>
</dbReference>
<dbReference type="InterPro" id="IPR023765">
    <property type="entry name" value="SBP_5_CS"/>
</dbReference>
<feature type="non-terminal residue" evidence="5">
    <location>
        <position position="1"/>
    </location>
</feature>
<evidence type="ECO:0000256" key="3">
    <source>
        <dbReference type="ARBA" id="ARBA00022729"/>
    </source>
</evidence>